<feature type="chain" id="PRO_5034057502" description="Ribonuclease A-domain domain-containing protein" evidence="9">
    <location>
        <begin position="16"/>
        <end position="150"/>
    </location>
</feature>
<dbReference type="PROSITE" id="PS00127">
    <property type="entry name" value="RNASE_PANCREATIC"/>
    <property type="match status" value="1"/>
</dbReference>
<dbReference type="SUPFAM" id="SSF54076">
    <property type="entry name" value="RNase A-like"/>
    <property type="match status" value="1"/>
</dbReference>
<reference evidence="11" key="1">
    <citation type="submission" date="2025-08" db="UniProtKB">
        <authorList>
            <consortium name="Ensembl"/>
        </authorList>
    </citation>
    <scope>IDENTIFICATION</scope>
</reference>
<dbReference type="GO" id="GO:0004540">
    <property type="term" value="F:RNA nuclease activity"/>
    <property type="evidence" value="ECO:0007669"/>
    <property type="project" value="TreeGrafter"/>
</dbReference>
<evidence type="ECO:0000256" key="9">
    <source>
        <dbReference type="SAM" id="SignalP"/>
    </source>
</evidence>
<dbReference type="Gene3D" id="3.10.130.10">
    <property type="entry name" value="Ribonuclease A-like domain"/>
    <property type="match status" value="1"/>
</dbReference>
<evidence type="ECO:0000256" key="7">
    <source>
        <dbReference type="ARBA" id="ARBA00023157"/>
    </source>
</evidence>
<protein>
    <recommendedName>
        <fullName evidence="10">Ribonuclease A-domain domain-containing protein</fullName>
    </recommendedName>
</protein>
<feature type="signal peptide" evidence="9">
    <location>
        <begin position="1"/>
        <end position="15"/>
    </location>
</feature>
<organism evidence="11 12">
    <name type="scientific">Sander lucioperca</name>
    <name type="common">Pike-perch</name>
    <name type="synonym">Perca lucioperca</name>
    <dbReference type="NCBI Taxonomy" id="283035"/>
    <lineage>
        <taxon>Eukaryota</taxon>
        <taxon>Metazoa</taxon>
        <taxon>Chordata</taxon>
        <taxon>Craniata</taxon>
        <taxon>Vertebrata</taxon>
        <taxon>Euteleostomi</taxon>
        <taxon>Actinopterygii</taxon>
        <taxon>Neopterygii</taxon>
        <taxon>Teleostei</taxon>
        <taxon>Neoteleostei</taxon>
        <taxon>Acanthomorphata</taxon>
        <taxon>Eupercaria</taxon>
        <taxon>Perciformes</taxon>
        <taxon>Percoidei</taxon>
        <taxon>Percidae</taxon>
        <taxon>Luciopercinae</taxon>
        <taxon>Sander</taxon>
    </lineage>
</organism>
<reference evidence="11" key="2">
    <citation type="submission" date="2025-09" db="UniProtKB">
        <authorList>
            <consortium name="Ensembl"/>
        </authorList>
    </citation>
    <scope>IDENTIFICATION</scope>
</reference>
<evidence type="ECO:0000259" key="10">
    <source>
        <dbReference type="SMART" id="SM00092"/>
    </source>
</evidence>
<dbReference type="GO" id="GO:0050830">
    <property type="term" value="P:defense response to Gram-positive bacterium"/>
    <property type="evidence" value="ECO:0007669"/>
    <property type="project" value="TreeGrafter"/>
</dbReference>
<feature type="domain" description="Ribonuclease A-domain" evidence="10">
    <location>
        <begin position="20"/>
        <end position="147"/>
    </location>
</feature>
<evidence type="ECO:0000313" key="11">
    <source>
        <dbReference type="Ensembl" id="ENSSLUP00000007957.1"/>
    </source>
</evidence>
<dbReference type="PANTHER" id="PTHR11437">
    <property type="entry name" value="RIBONUCLEASE"/>
    <property type="match status" value="1"/>
</dbReference>
<dbReference type="GO" id="GO:0016787">
    <property type="term" value="F:hydrolase activity"/>
    <property type="evidence" value="ECO:0007669"/>
    <property type="project" value="UniProtKB-KW"/>
</dbReference>
<dbReference type="Ensembl" id="ENSSLUT00000008197.1">
    <property type="protein sequence ID" value="ENSSLUP00000007957.1"/>
    <property type="gene ID" value="ENSSLUG00000003731.1"/>
</dbReference>
<name>A0A8C9XEX7_SANLU</name>
<dbReference type="GO" id="GO:0001525">
    <property type="term" value="P:angiogenesis"/>
    <property type="evidence" value="ECO:0007669"/>
    <property type="project" value="TreeGrafter"/>
</dbReference>
<dbReference type="GO" id="GO:0050829">
    <property type="term" value="P:defense response to Gram-negative bacterium"/>
    <property type="evidence" value="ECO:0007669"/>
    <property type="project" value="TreeGrafter"/>
</dbReference>
<accession>A0A8C9XEX7</accession>
<keyword evidence="12" id="KW-1185">Reference proteome</keyword>
<evidence type="ECO:0000256" key="6">
    <source>
        <dbReference type="ARBA" id="ARBA00022801"/>
    </source>
</evidence>
<evidence type="ECO:0000256" key="2">
    <source>
        <dbReference type="ARBA" id="ARBA00005600"/>
    </source>
</evidence>
<comment type="subcellular location">
    <subcellularLocation>
        <location evidence="1">Secreted</location>
    </subcellularLocation>
</comment>
<dbReference type="AlphaFoldDB" id="A0A8C9XEX7"/>
<evidence type="ECO:0000256" key="3">
    <source>
        <dbReference type="ARBA" id="ARBA00022525"/>
    </source>
</evidence>
<evidence type="ECO:0000256" key="5">
    <source>
        <dbReference type="ARBA" id="ARBA00022759"/>
    </source>
</evidence>
<keyword evidence="3" id="KW-0964">Secreted</keyword>
<dbReference type="PANTHER" id="PTHR11437:SF10">
    <property type="entry name" value="ANGIOGENIN-RELATED"/>
    <property type="match status" value="1"/>
</dbReference>
<dbReference type="GeneTree" id="ENSGT01100000263801"/>
<keyword evidence="9" id="KW-0732">Signal</keyword>
<dbReference type="GO" id="GO:0005576">
    <property type="term" value="C:extracellular region"/>
    <property type="evidence" value="ECO:0007669"/>
    <property type="project" value="UniProtKB-SubCell"/>
</dbReference>
<dbReference type="GO" id="GO:0003676">
    <property type="term" value="F:nucleic acid binding"/>
    <property type="evidence" value="ECO:0007669"/>
    <property type="project" value="InterPro"/>
</dbReference>
<dbReference type="InterPro" id="IPR036816">
    <property type="entry name" value="RNaseA-like_dom_sf"/>
</dbReference>
<dbReference type="Pfam" id="PF00074">
    <property type="entry name" value="RnaseA"/>
    <property type="match status" value="1"/>
</dbReference>
<keyword evidence="5 8" id="KW-0255">Endonuclease</keyword>
<proteinExistence type="inferred from homology"/>
<keyword evidence="6 8" id="KW-0378">Hydrolase</keyword>
<dbReference type="GO" id="GO:0004519">
    <property type="term" value="F:endonuclease activity"/>
    <property type="evidence" value="ECO:0007669"/>
    <property type="project" value="UniProtKB-KW"/>
</dbReference>
<dbReference type="InterPro" id="IPR023411">
    <property type="entry name" value="RNaseA_AS"/>
</dbReference>
<dbReference type="InterPro" id="IPR001427">
    <property type="entry name" value="RNaseA"/>
</dbReference>
<comment type="similarity">
    <text evidence="2 8">Belongs to the pancreatic ribonuclease family.</text>
</comment>
<dbReference type="SMART" id="SM00092">
    <property type="entry name" value="RNAse_Pc"/>
    <property type="match status" value="1"/>
</dbReference>
<evidence type="ECO:0000313" key="12">
    <source>
        <dbReference type="Proteomes" id="UP000694568"/>
    </source>
</evidence>
<evidence type="ECO:0000256" key="1">
    <source>
        <dbReference type="ARBA" id="ARBA00004613"/>
    </source>
</evidence>
<keyword evidence="4 8" id="KW-0540">Nuclease</keyword>
<dbReference type="InterPro" id="IPR023412">
    <property type="entry name" value="RNaseA_domain"/>
</dbReference>
<keyword evidence="7" id="KW-1015">Disulfide bond</keyword>
<dbReference type="Proteomes" id="UP000694568">
    <property type="component" value="Unplaced"/>
</dbReference>
<evidence type="ECO:0000256" key="8">
    <source>
        <dbReference type="RuleBase" id="RU000651"/>
    </source>
</evidence>
<sequence>YWYLFVLVLLRLCSSWTVCRTCIWPRFQDKHINDGMTKYQCDDVIKEKEINKINSLCKDRNTFIITTSLQTVKDICGDEGQKYIDPNKPEANNLKKSKKPFEIVDCNLKTLNAKYPDCQYDGTLVKKAYIVVACEPRGFPYHLVRVIPQK</sequence>
<evidence type="ECO:0000256" key="4">
    <source>
        <dbReference type="ARBA" id="ARBA00022722"/>
    </source>
</evidence>